<gene>
    <name evidence="2" type="ORF">RRG08_023290</name>
</gene>
<proteinExistence type="predicted"/>
<comment type="caution">
    <text evidence="2">The sequence shown here is derived from an EMBL/GenBank/DDBJ whole genome shotgun (WGS) entry which is preliminary data.</text>
</comment>
<reference evidence="2" key="1">
    <citation type="journal article" date="2023" name="G3 (Bethesda)">
        <title>A reference genome for the long-term kleptoplast-retaining sea slug Elysia crispata morphotype clarki.</title>
        <authorList>
            <person name="Eastman K.E."/>
            <person name="Pendleton A.L."/>
            <person name="Shaikh M.A."/>
            <person name="Suttiyut T."/>
            <person name="Ogas R."/>
            <person name="Tomko P."/>
            <person name="Gavelis G."/>
            <person name="Widhalm J.R."/>
            <person name="Wisecaver J.H."/>
        </authorList>
    </citation>
    <scope>NUCLEOTIDE SEQUENCE</scope>
    <source>
        <strain evidence="2">ECLA1</strain>
    </source>
</reference>
<sequence>MPSWLWAKSKITRAASTATLIVHCDERIEILSRRHGTNSLQNTALYSMLQLQTYTLDVNTGVERHFTIIPVIGQEFGENVAKMLFVSYVFGTPRKAKPVKANVAKHRPRGLGPANNRDTPHPPSTACSLPQGHRETHRQAKSDYQCTNAERERGRGVVEHYKRRRDTVKTAVGSRSDEMADTSTQNHACTASFMSEALKISTRVGHVCSPAAGEARHGQRSMFRATQCRDKRHTHTLQNSYCRSEALHYQAQPSITSGRKPRDFLYLEVDGGNL</sequence>
<protein>
    <submittedName>
        <fullName evidence="2">Uncharacterized protein</fullName>
    </submittedName>
</protein>
<keyword evidence="3" id="KW-1185">Reference proteome</keyword>
<dbReference type="Proteomes" id="UP001283361">
    <property type="component" value="Unassembled WGS sequence"/>
</dbReference>
<evidence type="ECO:0000313" key="2">
    <source>
        <dbReference type="EMBL" id="KAK3803571.1"/>
    </source>
</evidence>
<name>A0AAE1BE04_9GAST</name>
<dbReference type="EMBL" id="JAWDGP010000113">
    <property type="protein sequence ID" value="KAK3803571.1"/>
    <property type="molecule type" value="Genomic_DNA"/>
</dbReference>
<evidence type="ECO:0000313" key="3">
    <source>
        <dbReference type="Proteomes" id="UP001283361"/>
    </source>
</evidence>
<evidence type="ECO:0000256" key="1">
    <source>
        <dbReference type="SAM" id="MobiDB-lite"/>
    </source>
</evidence>
<feature type="compositionally biased region" description="Basic residues" evidence="1">
    <location>
        <begin position="99"/>
        <end position="109"/>
    </location>
</feature>
<feature type="region of interest" description="Disordered" evidence="1">
    <location>
        <begin position="99"/>
        <end position="132"/>
    </location>
</feature>
<dbReference type="AlphaFoldDB" id="A0AAE1BE04"/>
<accession>A0AAE1BE04</accession>
<organism evidence="2 3">
    <name type="scientific">Elysia crispata</name>
    <name type="common">lettuce slug</name>
    <dbReference type="NCBI Taxonomy" id="231223"/>
    <lineage>
        <taxon>Eukaryota</taxon>
        <taxon>Metazoa</taxon>
        <taxon>Spiralia</taxon>
        <taxon>Lophotrochozoa</taxon>
        <taxon>Mollusca</taxon>
        <taxon>Gastropoda</taxon>
        <taxon>Heterobranchia</taxon>
        <taxon>Euthyneura</taxon>
        <taxon>Panpulmonata</taxon>
        <taxon>Sacoglossa</taxon>
        <taxon>Placobranchoidea</taxon>
        <taxon>Plakobranchidae</taxon>
        <taxon>Elysia</taxon>
    </lineage>
</organism>